<gene>
    <name evidence="5" type="primary">glpR</name>
    <name evidence="5" type="ORF">KL86APRO_10703</name>
</gene>
<dbReference type="SUPFAM" id="SSF46785">
    <property type="entry name" value="Winged helix' DNA-binding domain"/>
    <property type="match status" value="1"/>
</dbReference>
<dbReference type="PANTHER" id="PTHR30363:SF4">
    <property type="entry name" value="GLYCEROL-3-PHOSPHATE REGULON REPRESSOR"/>
    <property type="match status" value="1"/>
</dbReference>
<dbReference type="InterPro" id="IPR036390">
    <property type="entry name" value="WH_DNA-bd_sf"/>
</dbReference>
<dbReference type="InterPro" id="IPR036388">
    <property type="entry name" value="WH-like_DNA-bd_sf"/>
</dbReference>
<dbReference type="GO" id="GO:0003677">
    <property type="term" value="F:DNA binding"/>
    <property type="evidence" value="ECO:0007669"/>
    <property type="project" value="UniProtKB-KW"/>
</dbReference>
<dbReference type="EMBL" id="FLUO01000001">
    <property type="protein sequence ID" value="SBV96003.1"/>
    <property type="molecule type" value="Genomic_DNA"/>
</dbReference>
<protein>
    <submittedName>
        <fullName evidence="5">DNA-binding transcriptional repressor</fullName>
    </submittedName>
</protein>
<evidence type="ECO:0000256" key="3">
    <source>
        <dbReference type="ARBA" id="ARBA00023163"/>
    </source>
</evidence>
<dbReference type="GO" id="GO:0003700">
    <property type="term" value="F:DNA-binding transcription factor activity"/>
    <property type="evidence" value="ECO:0007669"/>
    <property type="project" value="InterPro"/>
</dbReference>
<sequence length="270" mass="29302">MDSGIPNGVGAKPGLNLRQARIVELAKAAGYVNIEHLAASLGVTPQTVRRDINRLCDAGMLARYHGGASLLPNTRNTDYEARKLAARNEKERIGRMVARHIPDGASLFINIGTTTEAVAHALVNHRALRVITNNINIAILLRDCPDFEITVAGGRLRSHDLAVVGEATIDFINQFKVDFGVIGVSGIDPDGTLLDFDYREVRVAQAIVQNARTVFLATDRTKFGRRAMVKLGHISMVDGLFLDALPPPPFAEMLAESQVAVHCVPPEDEP</sequence>
<dbReference type="Pfam" id="PF00455">
    <property type="entry name" value="DeoRC"/>
    <property type="match status" value="1"/>
</dbReference>
<reference evidence="5" key="1">
    <citation type="submission" date="2016-04" db="EMBL/GenBank/DDBJ databases">
        <authorList>
            <person name="Evans L.H."/>
            <person name="Alamgir A."/>
            <person name="Owens N."/>
            <person name="Weber N.D."/>
            <person name="Virtaneva K."/>
            <person name="Barbian K."/>
            <person name="Babar A."/>
            <person name="Rosenke K."/>
        </authorList>
    </citation>
    <scope>NUCLEOTIDE SEQUENCE</scope>
    <source>
        <strain evidence="5">86</strain>
    </source>
</reference>
<keyword evidence="3" id="KW-0804">Transcription</keyword>
<dbReference type="Gene3D" id="3.30.750.70">
    <property type="entry name" value="4-hydroxybutyrate coenzyme like domains"/>
    <property type="match status" value="1"/>
</dbReference>
<name>A0A212J981_9PROT</name>
<evidence type="ECO:0000313" key="5">
    <source>
        <dbReference type="EMBL" id="SBV96003.1"/>
    </source>
</evidence>
<accession>A0A212J981</accession>
<evidence type="ECO:0000256" key="1">
    <source>
        <dbReference type="ARBA" id="ARBA00022491"/>
    </source>
</evidence>
<dbReference type="AlphaFoldDB" id="A0A212J981"/>
<organism evidence="5">
    <name type="scientific">uncultured Alphaproteobacteria bacterium</name>
    <dbReference type="NCBI Taxonomy" id="91750"/>
    <lineage>
        <taxon>Bacteria</taxon>
        <taxon>Pseudomonadati</taxon>
        <taxon>Pseudomonadota</taxon>
        <taxon>Alphaproteobacteria</taxon>
        <taxon>environmental samples</taxon>
    </lineage>
</organism>
<proteinExistence type="predicted"/>
<dbReference type="PROSITE" id="PS51000">
    <property type="entry name" value="HTH_DEOR_2"/>
    <property type="match status" value="1"/>
</dbReference>
<dbReference type="Pfam" id="PF08220">
    <property type="entry name" value="HTH_DeoR"/>
    <property type="match status" value="1"/>
</dbReference>
<dbReference type="PANTHER" id="PTHR30363">
    <property type="entry name" value="HTH-TYPE TRANSCRIPTIONAL REGULATOR SRLR-RELATED"/>
    <property type="match status" value="1"/>
</dbReference>
<feature type="domain" description="HTH deoR-type" evidence="4">
    <location>
        <begin position="15"/>
        <end position="70"/>
    </location>
</feature>
<keyword evidence="5" id="KW-0238">DNA-binding</keyword>
<dbReference type="SMART" id="SM01134">
    <property type="entry name" value="DeoRC"/>
    <property type="match status" value="1"/>
</dbReference>
<evidence type="ECO:0000256" key="2">
    <source>
        <dbReference type="ARBA" id="ARBA00023015"/>
    </source>
</evidence>
<evidence type="ECO:0000259" key="4">
    <source>
        <dbReference type="PROSITE" id="PS51000"/>
    </source>
</evidence>
<keyword evidence="2" id="KW-0805">Transcription regulation</keyword>
<dbReference type="InterPro" id="IPR001034">
    <property type="entry name" value="DeoR_HTH"/>
</dbReference>
<dbReference type="InterPro" id="IPR037171">
    <property type="entry name" value="NagB/RpiA_transferase-like"/>
</dbReference>
<dbReference type="Gene3D" id="1.10.10.10">
    <property type="entry name" value="Winged helix-like DNA-binding domain superfamily/Winged helix DNA-binding domain"/>
    <property type="match status" value="1"/>
</dbReference>
<dbReference type="InterPro" id="IPR014036">
    <property type="entry name" value="DeoR-like_C"/>
</dbReference>
<dbReference type="PRINTS" id="PR00037">
    <property type="entry name" value="HTHLACR"/>
</dbReference>
<keyword evidence="1" id="KW-0678">Repressor</keyword>
<dbReference type="InterPro" id="IPR050313">
    <property type="entry name" value="Carb_Metab_HTH_regulators"/>
</dbReference>
<dbReference type="SMART" id="SM00420">
    <property type="entry name" value="HTH_DEOR"/>
    <property type="match status" value="1"/>
</dbReference>
<dbReference type="SUPFAM" id="SSF100950">
    <property type="entry name" value="NagB/RpiA/CoA transferase-like"/>
    <property type="match status" value="1"/>
</dbReference>